<dbReference type="InterPro" id="IPR019554">
    <property type="entry name" value="Soluble_ligand-bd"/>
</dbReference>
<keyword evidence="1 3" id="KW-0732">Signal</keyword>
<reference evidence="6 7" key="1">
    <citation type="submission" date="2022-01" db="EMBL/GenBank/DDBJ databases">
        <title>Whole genome-based taxonomy of the Shewanellaceae.</title>
        <authorList>
            <person name="Martin-Rodriguez A.J."/>
        </authorList>
    </citation>
    <scope>NUCLEOTIDE SEQUENCE [LARGE SCALE GENOMIC DNA]</scope>
    <source>
        <strain evidence="6 7">DSM 24955</strain>
    </source>
</reference>
<feature type="compositionally biased region" description="Polar residues" evidence="2">
    <location>
        <begin position="44"/>
        <end position="66"/>
    </location>
</feature>
<dbReference type="EMBL" id="JAKIKU010000001">
    <property type="protein sequence ID" value="MCL1044125.1"/>
    <property type="molecule type" value="Genomic_DNA"/>
</dbReference>
<dbReference type="PANTHER" id="PTHR33619:SF3">
    <property type="entry name" value="POLYSACCHARIDE EXPORT PROTEIN GFCE-RELATED"/>
    <property type="match status" value="1"/>
</dbReference>
<evidence type="ECO:0000256" key="3">
    <source>
        <dbReference type="SAM" id="SignalP"/>
    </source>
</evidence>
<feature type="signal peptide" evidence="3">
    <location>
        <begin position="1"/>
        <end position="24"/>
    </location>
</feature>
<keyword evidence="7" id="KW-1185">Reference proteome</keyword>
<protein>
    <submittedName>
        <fullName evidence="6">Polysaccharide biosynthesis/export family protein</fullName>
    </submittedName>
</protein>
<dbReference type="InterPro" id="IPR049712">
    <property type="entry name" value="Poly_export"/>
</dbReference>
<comment type="caution">
    <text evidence="6">The sequence shown here is derived from an EMBL/GenBank/DDBJ whole genome shotgun (WGS) entry which is preliminary data.</text>
</comment>
<evidence type="ECO:0000259" key="5">
    <source>
        <dbReference type="Pfam" id="PF10531"/>
    </source>
</evidence>
<feature type="domain" description="Soluble ligand binding" evidence="5">
    <location>
        <begin position="484"/>
        <end position="531"/>
    </location>
</feature>
<dbReference type="Proteomes" id="UP001202134">
    <property type="component" value="Unassembled WGS sequence"/>
</dbReference>
<organism evidence="6 7">
    <name type="scientific">Shewanella electrodiphila</name>
    <dbReference type="NCBI Taxonomy" id="934143"/>
    <lineage>
        <taxon>Bacteria</taxon>
        <taxon>Pseudomonadati</taxon>
        <taxon>Pseudomonadota</taxon>
        <taxon>Gammaproteobacteria</taxon>
        <taxon>Alteromonadales</taxon>
        <taxon>Shewanellaceae</taxon>
        <taxon>Shewanella</taxon>
    </lineage>
</organism>
<dbReference type="Pfam" id="PF02563">
    <property type="entry name" value="Poly_export"/>
    <property type="match status" value="1"/>
</dbReference>
<evidence type="ECO:0000313" key="7">
    <source>
        <dbReference type="Proteomes" id="UP001202134"/>
    </source>
</evidence>
<evidence type="ECO:0000259" key="4">
    <source>
        <dbReference type="Pfam" id="PF02563"/>
    </source>
</evidence>
<name>A0ABT0KJV8_9GAMM</name>
<dbReference type="Pfam" id="PF10531">
    <property type="entry name" value="SLBB"/>
    <property type="match status" value="1"/>
</dbReference>
<feature type="region of interest" description="Disordered" evidence="2">
    <location>
        <begin position="44"/>
        <end position="69"/>
    </location>
</feature>
<evidence type="ECO:0000256" key="2">
    <source>
        <dbReference type="SAM" id="MobiDB-lite"/>
    </source>
</evidence>
<proteinExistence type="predicted"/>
<dbReference type="PANTHER" id="PTHR33619">
    <property type="entry name" value="POLYSACCHARIDE EXPORT PROTEIN GFCE-RELATED"/>
    <property type="match status" value="1"/>
</dbReference>
<feature type="domain" description="Polysaccharide export protein N-terminal" evidence="4">
    <location>
        <begin position="109"/>
        <end position="182"/>
    </location>
</feature>
<accession>A0ABT0KJV8</accession>
<evidence type="ECO:0000256" key="1">
    <source>
        <dbReference type="ARBA" id="ARBA00022729"/>
    </source>
</evidence>
<dbReference type="Gene3D" id="3.10.560.10">
    <property type="entry name" value="Outer membrane lipoprotein wza domain like"/>
    <property type="match status" value="2"/>
</dbReference>
<dbReference type="RefSeq" id="WP_248954584.1">
    <property type="nucleotide sequence ID" value="NZ_JAKIKU010000001.1"/>
</dbReference>
<gene>
    <name evidence="6" type="ORF">L2737_02105</name>
</gene>
<evidence type="ECO:0000313" key="6">
    <source>
        <dbReference type="EMBL" id="MCL1044125.1"/>
    </source>
</evidence>
<sequence length="578" mass="63791">MNKFNNLPKALVLLFVFMSTNVLAADPVLSNEFISSETANTFESLQSQSDASNENQLGSYQQNSRQGRLLPGENDISTLLPVSEDGLPPPFGSNIFAGGFETERLDGLNEDYLIAAGDKVSIKLWGAVSISEVLTVDSQGNIFITNIGPVTVKDVKASNLNQVVTQKIRATYKDSVQIYVNLLTSTPVSVFITGNIVRPGQYAGLASDSLLYFLKRAGGIDPERGSYRDVKVLRNNKLIHQIDLYDFMVRGFLPTFNFKDKDVILVSKQRASVVVAGSVRYPFRFELKESSAIGNEVINYARPLAKVSHVGVIGDRATGPFSRYMSFSEFEGFILSDGDKLFFNDDLRAQVIDIQVSGSYLGPSYFAVKKNTRLHDLLANIPIEQYQTNFSNVYIQRKSVALKQKEMIDDSLNRLERSIFTAPASSDGEARIRAEEARMVLEFTKRARLVQPLGKVIVSDSDKVANVLLETGDVVFIPPKTDLIHIGGEVLMPQAVVFNNEALITDYIAWAGGFSERADHEQIMVIRQNGMVKMNATGNLMAGDQILVLPKVDAKIMQSVKDVTQIIYQIAVAANAIN</sequence>
<dbReference type="InterPro" id="IPR003715">
    <property type="entry name" value="Poly_export_N"/>
</dbReference>
<feature type="chain" id="PRO_5045130485" evidence="3">
    <location>
        <begin position="25"/>
        <end position="578"/>
    </location>
</feature>